<dbReference type="EMBL" id="OU015568">
    <property type="protein sequence ID" value="CAG5084233.1"/>
    <property type="molecule type" value="Genomic_DNA"/>
</dbReference>
<sequence>MTSLDKFYEEPLGDHKIKSTFVALSQDDATNEFINWSKERTDQFFLQLFYDVSAPFLKIFTTKTTTNAILHRGEMFVVSKEQLTKLMPEAFETNKEFKFQNWIDLGAGDGGALIRGPSMITEKMSTTEICPVMRKRLEWRGFTVEDTDNWDQSETKWDVISMLNLLDRAANPDLFLDKAYDALSPGGYLIIAIVLPYHPYVERGGTFTNKPTANVDKFISPSRKYVDQVATFISAVEEKGFRHTAWSSVPYLCEGDRTIGCTGCTSRTCECLDRRTSPNFLECHTITFNQKIECEAQCLDDIYCYDICAYRFKKAITFCPCMQNCETGCPCELTQRNYAEGFFWNCTDVGVSPRPTTTSFSTIRTTPTSSFTIDDLSDIFESSWSQFETENMKEYLNAEGWKSGFMMNMALNVNPKLSFSKISEGKYSQIFTVGFVKKKYPLDFNKEYSHVNGLDESVHSSIKITGVNKFEIYTTGGNAGPVRTIYELKNNEMTMKLTLVEASISSTRKFRKN</sequence>
<dbReference type="SUPFAM" id="SSF53335">
    <property type="entry name" value="S-adenosyl-L-methionine-dependent methyltransferases"/>
    <property type="match status" value="1"/>
</dbReference>
<dbReference type="InterPro" id="IPR012674">
    <property type="entry name" value="Calycin"/>
</dbReference>
<dbReference type="CDD" id="cd02440">
    <property type="entry name" value="AdoMet_MTases"/>
    <property type="match status" value="1"/>
</dbReference>
<evidence type="ECO:0000313" key="1">
    <source>
        <dbReference type="EMBL" id="CAG5084233.1"/>
    </source>
</evidence>
<proteinExistence type="predicted"/>
<dbReference type="PANTHER" id="PTHR12890">
    <property type="entry name" value="DREV PROTEIN"/>
    <property type="match status" value="1"/>
</dbReference>
<dbReference type="Proteomes" id="UP001158576">
    <property type="component" value="Chromosome PAR"/>
</dbReference>
<dbReference type="Gene3D" id="3.40.50.150">
    <property type="entry name" value="Vaccinia Virus protein VP39"/>
    <property type="match status" value="1"/>
</dbReference>
<reference evidence="1 2" key="1">
    <citation type="submission" date="2021-04" db="EMBL/GenBank/DDBJ databases">
        <authorList>
            <person name="Bliznina A."/>
        </authorList>
    </citation>
    <scope>NUCLEOTIDE SEQUENCE [LARGE SCALE GENOMIC DNA]</scope>
</reference>
<accession>A0ABN7RRA1</accession>
<organism evidence="1 2">
    <name type="scientific">Oikopleura dioica</name>
    <name type="common">Tunicate</name>
    <dbReference type="NCBI Taxonomy" id="34765"/>
    <lineage>
        <taxon>Eukaryota</taxon>
        <taxon>Metazoa</taxon>
        <taxon>Chordata</taxon>
        <taxon>Tunicata</taxon>
        <taxon>Appendicularia</taxon>
        <taxon>Copelata</taxon>
        <taxon>Oikopleuridae</taxon>
        <taxon>Oikopleura</taxon>
    </lineage>
</organism>
<keyword evidence="2" id="KW-1185">Reference proteome</keyword>
<dbReference type="Pfam" id="PF05219">
    <property type="entry name" value="DREV"/>
    <property type="match status" value="1"/>
</dbReference>
<evidence type="ECO:0000313" key="2">
    <source>
        <dbReference type="Proteomes" id="UP001158576"/>
    </source>
</evidence>
<protein>
    <submittedName>
        <fullName evidence="1">Oidioi.mRNA.OKI2018_I69.PAR.g10585.t1.cds</fullName>
    </submittedName>
</protein>
<dbReference type="PANTHER" id="PTHR12890:SF0">
    <property type="entry name" value="PROTEIN-L-HISTIDINE N-PROS-METHYLTRANSFERASE"/>
    <property type="match status" value="1"/>
</dbReference>
<name>A0ABN7RRA1_OIKDI</name>
<dbReference type="Gene3D" id="2.40.128.20">
    <property type="match status" value="1"/>
</dbReference>
<dbReference type="InterPro" id="IPR007884">
    <property type="entry name" value="METL9"/>
</dbReference>
<dbReference type="InterPro" id="IPR029063">
    <property type="entry name" value="SAM-dependent_MTases_sf"/>
</dbReference>
<gene>
    <name evidence="1" type="ORF">OKIOD_LOCUS2143</name>
</gene>